<dbReference type="Gene3D" id="1.10.10.10">
    <property type="entry name" value="Winged helix-like DNA-binding domain superfamily/Winged helix DNA-binding domain"/>
    <property type="match status" value="1"/>
</dbReference>
<evidence type="ECO:0000259" key="2">
    <source>
        <dbReference type="Pfam" id="PF13280"/>
    </source>
</evidence>
<name>A0ABT1LBZ9_9HYPH</name>
<gene>
    <name evidence="3" type="ORF">NK718_10930</name>
</gene>
<dbReference type="InterPro" id="IPR051534">
    <property type="entry name" value="CBASS_pafABC_assoc_protein"/>
</dbReference>
<protein>
    <submittedName>
        <fullName evidence="3">YafY family transcriptional regulator</fullName>
    </submittedName>
</protein>
<dbReference type="RefSeq" id="WP_254741764.1">
    <property type="nucleotide sequence ID" value="NZ_JANCLU010000009.1"/>
</dbReference>
<dbReference type="InterPro" id="IPR013196">
    <property type="entry name" value="HTH_11"/>
</dbReference>
<dbReference type="PANTHER" id="PTHR34580:SF3">
    <property type="entry name" value="PROTEIN PAFB"/>
    <property type="match status" value="1"/>
</dbReference>
<feature type="domain" description="Helix-turn-helix type 11" evidence="1">
    <location>
        <begin position="6"/>
        <end position="59"/>
    </location>
</feature>
<dbReference type="Pfam" id="PF08279">
    <property type="entry name" value="HTH_11"/>
    <property type="match status" value="1"/>
</dbReference>
<dbReference type="InterPro" id="IPR026881">
    <property type="entry name" value="WYL_dom"/>
</dbReference>
<dbReference type="InterPro" id="IPR036390">
    <property type="entry name" value="WH_DNA-bd_sf"/>
</dbReference>
<dbReference type="PROSITE" id="PS52050">
    <property type="entry name" value="WYL"/>
    <property type="match status" value="1"/>
</dbReference>
<dbReference type="Proteomes" id="UP001205890">
    <property type="component" value="Unassembled WGS sequence"/>
</dbReference>
<comment type="caution">
    <text evidence="3">The sequence shown here is derived from an EMBL/GenBank/DDBJ whole genome shotgun (WGS) entry which is preliminary data.</text>
</comment>
<keyword evidence="4" id="KW-1185">Reference proteome</keyword>
<dbReference type="EMBL" id="JANCLU010000009">
    <property type="protein sequence ID" value="MCP8939030.1"/>
    <property type="molecule type" value="Genomic_DNA"/>
</dbReference>
<feature type="domain" description="WYL" evidence="2">
    <location>
        <begin position="143"/>
        <end position="206"/>
    </location>
</feature>
<evidence type="ECO:0000259" key="1">
    <source>
        <dbReference type="Pfam" id="PF08279"/>
    </source>
</evidence>
<dbReference type="PANTHER" id="PTHR34580">
    <property type="match status" value="1"/>
</dbReference>
<dbReference type="Pfam" id="PF13280">
    <property type="entry name" value="WYL"/>
    <property type="match status" value="1"/>
</dbReference>
<organism evidence="3 4">
    <name type="scientific">Alsobacter ponti</name>
    <dbReference type="NCBI Taxonomy" id="2962936"/>
    <lineage>
        <taxon>Bacteria</taxon>
        <taxon>Pseudomonadati</taxon>
        <taxon>Pseudomonadota</taxon>
        <taxon>Alphaproteobacteria</taxon>
        <taxon>Hyphomicrobiales</taxon>
        <taxon>Alsobacteraceae</taxon>
        <taxon>Alsobacter</taxon>
    </lineage>
</organism>
<evidence type="ECO:0000313" key="3">
    <source>
        <dbReference type="EMBL" id="MCP8939030.1"/>
    </source>
</evidence>
<proteinExistence type="predicted"/>
<evidence type="ECO:0000313" key="4">
    <source>
        <dbReference type="Proteomes" id="UP001205890"/>
    </source>
</evidence>
<accession>A0ABT1LBZ9</accession>
<dbReference type="InterPro" id="IPR036388">
    <property type="entry name" value="WH-like_DNA-bd_sf"/>
</dbReference>
<sequence length="234" mass="25477">MSRAARLLDLMQALRRRRAPVSGAVLAGELGVSLRTLYRDIATLTAQGAPISGEAGLGYVLKPGFDLPPLMFPAEEVEAVVLGLRLVAQKGDPALTRAAENAAARIRAVLPAGLREDAEATPLLAGPNGVTRRGPPRPVVDVAVLRAALRTRRKLALAYRDLSGQASRRVVWPVALAFFENALVLAAWCELREDFRHFRVDRIETADTLEALVPERRAALLKRWREQEGVAAQL</sequence>
<reference evidence="3 4" key="1">
    <citation type="submission" date="2022-07" db="EMBL/GenBank/DDBJ databases">
        <authorList>
            <person name="Li W.-J."/>
            <person name="Deng Q.-Q."/>
        </authorList>
    </citation>
    <scope>NUCLEOTIDE SEQUENCE [LARGE SCALE GENOMIC DNA]</scope>
    <source>
        <strain evidence="3 4">SYSU M60028</strain>
    </source>
</reference>
<dbReference type="SUPFAM" id="SSF46785">
    <property type="entry name" value="Winged helix' DNA-binding domain"/>
    <property type="match status" value="1"/>
</dbReference>